<dbReference type="InterPro" id="IPR018712">
    <property type="entry name" value="Tle1-like_cat"/>
</dbReference>
<dbReference type="InterPro" id="IPR019791">
    <property type="entry name" value="Haem_peroxidase_animal"/>
</dbReference>
<dbReference type="GO" id="GO:0006631">
    <property type="term" value="P:fatty acid metabolic process"/>
    <property type="evidence" value="ECO:0007669"/>
    <property type="project" value="UniProtKB-ARBA"/>
</dbReference>
<dbReference type="InterPro" id="IPR010255">
    <property type="entry name" value="Haem_peroxidase_sf"/>
</dbReference>
<evidence type="ECO:0000256" key="4">
    <source>
        <dbReference type="ARBA" id="ARBA00023004"/>
    </source>
</evidence>
<dbReference type="InterPro" id="IPR036396">
    <property type="entry name" value="Cyt_P450_sf"/>
</dbReference>
<dbReference type="GO" id="GO:0004601">
    <property type="term" value="F:peroxidase activity"/>
    <property type="evidence" value="ECO:0007669"/>
    <property type="project" value="InterPro"/>
</dbReference>
<keyword evidence="3" id="KW-0560">Oxidoreductase</keyword>
<evidence type="ECO:0000256" key="6">
    <source>
        <dbReference type="SAM" id="MobiDB-lite"/>
    </source>
</evidence>
<dbReference type="Pfam" id="PF03098">
    <property type="entry name" value="An_peroxidase"/>
    <property type="match status" value="2"/>
</dbReference>
<evidence type="ECO:0000259" key="7">
    <source>
        <dbReference type="Pfam" id="PF09994"/>
    </source>
</evidence>
<organism evidence="8 9">
    <name type="scientific">Elsinoe batatas</name>
    <dbReference type="NCBI Taxonomy" id="2601811"/>
    <lineage>
        <taxon>Eukaryota</taxon>
        <taxon>Fungi</taxon>
        <taxon>Dikarya</taxon>
        <taxon>Ascomycota</taxon>
        <taxon>Pezizomycotina</taxon>
        <taxon>Dothideomycetes</taxon>
        <taxon>Dothideomycetidae</taxon>
        <taxon>Myriangiales</taxon>
        <taxon>Elsinoaceae</taxon>
        <taxon>Elsinoe</taxon>
    </lineage>
</organism>
<dbReference type="GO" id="GO:0004497">
    <property type="term" value="F:monooxygenase activity"/>
    <property type="evidence" value="ECO:0007669"/>
    <property type="project" value="InterPro"/>
</dbReference>
<dbReference type="PROSITE" id="PS50292">
    <property type="entry name" value="PEROXIDASE_3"/>
    <property type="match status" value="1"/>
</dbReference>
<keyword evidence="2" id="KW-0223">Dioxygenase</keyword>
<comment type="caution">
    <text evidence="8">The sequence shown here is derived from an EMBL/GenBank/DDBJ whole genome shotgun (WGS) entry which is preliminary data.</text>
</comment>
<dbReference type="PANTHER" id="PTHR11903:SF13">
    <property type="entry name" value="LINOLEATE 10R-LIPOXYGENASE"/>
    <property type="match status" value="1"/>
</dbReference>
<reference evidence="8" key="1">
    <citation type="submission" date="2021-07" db="EMBL/GenBank/DDBJ databases">
        <title>Elsinoe batatas strain:CRI-CJ2 Genome sequencing and assembly.</title>
        <authorList>
            <person name="Huang L."/>
        </authorList>
    </citation>
    <scope>NUCLEOTIDE SEQUENCE</scope>
    <source>
        <strain evidence="8">CRI-CJ2</strain>
    </source>
</reference>
<evidence type="ECO:0000256" key="3">
    <source>
        <dbReference type="ARBA" id="ARBA00023002"/>
    </source>
</evidence>
<name>A0A8K0L228_9PEZI</name>
<evidence type="ECO:0000256" key="1">
    <source>
        <dbReference type="ARBA" id="ARBA00022723"/>
    </source>
</evidence>
<accession>A0A8K0L228</accession>
<protein>
    <recommendedName>
        <fullName evidence="7">T6SS Phospholipase effector Tle1-like catalytic domain-containing protein</fullName>
    </recommendedName>
</protein>
<dbReference type="InterPro" id="IPR034812">
    <property type="entry name" value="Ppo-like_N"/>
</dbReference>
<feature type="domain" description="T6SS Phospholipase effector Tle1-like catalytic" evidence="7">
    <location>
        <begin position="4"/>
        <end position="293"/>
    </location>
</feature>
<dbReference type="GO" id="GO:0006979">
    <property type="term" value="P:response to oxidative stress"/>
    <property type="evidence" value="ECO:0007669"/>
    <property type="project" value="InterPro"/>
</dbReference>
<dbReference type="PANTHER" id="PTHR11903">
    <property type="entry name" value="PROSTAGLANDIN G/H SYNTHASE"/>
    <property type="match status" value="1"/>
</dbReference>
<dbReference type="GO" id="GO:0051213">
    <property type="term" value="F:dioxygenase activity"/>
    <property type="evidence" value="ECO:0007669"/>
    <property type="project" value="UniProtKB-KW"/>
</dbReference>
<sequence length="1665" mass="184297">MNSNQQQRGAPSNVTRLAKRAILPVDCQGNQQIVFYQAGIGTGLGPSSQFIGGGTGRGFSENVREAYSFLAVNYNAVANAGDKIFLVGFSRGAYTARNLGGLLSQFGLLKKEHIDWFYDIFSDWQHAGKSKYKPLFWSKWPEYEKKHGRNGHRIKTPSDNPGVVHEYIDEYQKALLSIGWTRDIRISAIGVFDTVGALGIPVNPIFQKLFRLPAFLHKYMWVDTSLNNNILYAFQALALDEFRAPFHPSIWERPDGCNTQLKQTWFPGAHSSIGGAYSDRDISNITMAWMMDQLSGDEHKRGDKWNALDWLEFDPEYLGEQIRHNQEYQRDRGGERAWAEGAIHDSLTLPHLFTGRIVRKPGRTRPLKPASDYVDDSRLLRNTNERIHASVRVRIGLGRGFESDPDAGLLSIAVRFRLQSLLHKLLRRDGDAPPYDPRQGGPLTGWRFYDGNYNNDVEDLSAVDLGNDETGPYWEYTGHDALMGKNKKLPEDALGEHEMRFASMAPGLNLDDEVHIAEDNGLSALDDALGGARNYLLSTRIGRALNPSNDQTRRPLAIDEDTGSPERPTGLKGLVAGLAKSIPNLKPKDVLTLLKVGEAAALKDPINDKDLVMEHMIQAATHDEDGIIGGKITQTFITTLWEDLQHPPEESLAKEYRFRTANGSGNSLLHPNMGAAGQAYARTVKPKTGQPAVLPDPGVLFDSLMARRKPVEHPTKISSMLFYMATIIIHDLFRTDHKNFAKSKTSSYLDLAPLYGSDEKEQKLMRTRRDGKLKPDCFSETRLLMLPPGSGILLIMFNRFHNHIAEGLVAINENQRFKQPLTDDIESEEYKTYDEEVFQTARLITCGLYVNIILLDYVGTILNLNRTESDWQLDPRVEVPDGPAMGVGNQVSAEFNLVYRWHATVSARDDEWTQNEFAKLFPGKKIEDVDQKTFLATLGRKEAELSAKNPEDRDFLDLARQQNGYFNDEELVASLISSVDDVANAYGPRNVPIALKAVEVLGIQQARAWNLATLNEFRKHFSLRPYEKFEEITEDKETVEHLKHLYKHPDHVELYPGLVVEDAKDPMVPGAGLCPSYTVSRAILADAVTLVRGDRFFTTSYHPKILTNWGWAEGWYDLDVNKGCVLYKLFQRSFPNHFHPDSIYSHYPFTISKEVRSIFQNELVRRAPLYNMDVATAAAPGQQITISTKAAAASVLADTDAFSIDLSLAVKLLAPSQRSNKALIASLGKHLLSGPSAHLSINNSLLISLCDSFERDLYEHIKKKSHALPKFSEINIISDVINRCTVRLAATLFSIPVQSKPGDSSSPISEKDLAFIFSTLTGSWTAFDIPTNVAQRQKSSRLVNSLRAHMLSSLKSQTQTLLHSTPKYDRTSSDLTRYRTDVLSALVRSLPNASSTDLADAAFSTLFILAASLSTTVTTRFSESLDLALSLPDGKHLSTIRSLAAQETYAADKGFNAYAHELARLSSTTVALRTVTRSTTLPTSSDSNEIVQLAKGDRVLLSSALINRDVSDADKLNLNREGHLPVDLTFGAKDKVWQELHQACLRSLLKVVCGLKGLRAGTVWDGGSVASRVKRIGVRTAAQDRGLGAGTVGKGKAGKGGINGAGQGVNGANGTNGISAAGKGKEGKDGKGQEEVVAQWAFLTPGWEGLSVVPTSLVVNYDLGQ</sequence>
<keyword evidence="5" id="KW-0349">Heme</keyword>
<evidence type="ECO:0000313" key="9">
    <source>
        <dbReference type="Proteomes" id="UP000809789"/>
    </source>
</evidence>
<dbReference type="GO" id="GO:0020037">
    <property type="term" value="F:heme binding"/>
    <property type="evidence" value="ECO:0007669"/>
    <property type="project" value="InterPro"/>
</dbReference>
<dbReference type="EMBL" id="JAESVG020000006">
    <property type="protein sequence ID" value="KAG8626241.1"/>
    <property type="molecule type" value="Genomic_DNA"/>
</dbReference>
<dbReference type="CDD" id="cd09817">
    <property type="entry name" value="linoleate_diol_synthase_like"/>
    <property type="match status" value="1"/>
</dbReference>
<evidence type="ECO:0000256" key="5">
    <source>
        <dbReference type="PIRSR" id="PIRSR619791-2"/>
    </source>
</evidence>
<feature type="region of interest" description="Disordered" evidence="6">
    <location>
        <begin position="546"/>
        <end position="569"/>
    </location>
</feature>
<evidence type="ECO:0000256" key="2">
    <source>
        <dbReference type="ARBA" id="ARBA00022964"/>
    </source>
</evidence>
<dbReference type="OrthoDB" id="823504at2759"/>
<dbReference type="GO" id="GO:0016705">
    <property type="term" value="F:oxidoreductase activity, acting on paired donors, with incorporation or reduction of molecular oxygen"/>
    <property type="evidence" value="ECO:0007669"/>
    <property type="project" value="InterPro"/>
</dbReference>
<dbReference type="SUPFAM" id="SSF48264">
    <property type="entry name" value="Cytochrome P450"/>
    <property type="match status" value="1"/>
</dbReference>
<dbReference type="Gene3D" id="1.10.640.10">
    <property type="entry name" value="Haem peroxidase domain superfamily, animal type"/>
    <property type="match status" value="1"/>
</dbReference>
<keyword evidence="9" id="KW-1185">Reference proteome</keyword>
<dbReference type="Pfam" id="PF09994">
    <property type="entry name" value="T6SS_Tle1-like_cat"/>
    <property type="match status" value="1"/>
</dbReference>
<feature type="binding site" description="axial binding residue" evidence="5">
    <location>
        <position position="902"/>
    </location>
    <ligand>
        <name>heme b</name>
        <dbReference type="ChEBI" id="CHEBI:60344"/>
    </ligand>
    <ligandPart>
        <name>Fe</name>
        <dbReference type="ChEBI" id="CHEBI:18248"/>
    </ligandPart>
</feature>
<dbReference type="InterPro" id="IPR037120">
    <property type="entry name" value="Haem_peroxidase_sf_animal"/>
</dbReference>
<dbReference type="GO" id="GO:0005506">
    <property type="term" value="F:iron ion binding"/>
    <property type="evidence" value="ECO:0007669"/>
    <property type="project" value="InterPro"/>
</dbReference>
<keyword evidence="1 5" id="KW-0479">Metal-binding</keyword>
<evidence type="ECO:0000313" key="8">
    <source>
        <dbReference type="EMBL" id="KAG8626241.1"/>
    </source>
</evidence>
<keyword evidence="4 5" id="KW-0408">Iron</keyword>
<dbReference type="Proteomes" id="UP000809789">
    <property type="component" value="Unassembled WGS sequence"/>
</dbReference>
<proteinExistence type="predicted"/>
<dbReference type="PRINTS" id="PR00457">
    <property type="entry name" value="ANPEROXIDASE"/>
</dbReference>
<dbReference type="InterPro" id="IPR050783">
    <property type="entry name" value="Oxylipin_biosynth_metab"/>
</dbReference>
<gene>
    <name evidence="8" type="ORF">KVT40_005186</name>
</gene>
<dbReference type="SUPFAM" id="SSF48113">
    <property type="entry name" value="Heme-dependent peroxidases"/>
    <property type="match status" value="1"/>
</dbReference>
<dbReference type="Gene3D" id="1.10.630.10">
    <property type="entry name" value="Cytochrome P450"/>
    <property type="match status" value="1"/>
</dbReference>